<name>A0A7Y9I9S6_9ACTN</name>
<keyword evidence="2 5" id="KW-0812">Transmembrane</keyword>
<dbReference type="RefSeq" id="WP_179753883.1">
    <property type="nucleotide sequence ID" value="NZ_JACCBU010000001.1"/>
</dbReference>
<evidence type="ECO:0000313" key="7">
    <source>
        <dbReference type="Proteomes" id="UP000569914"/>
    </source>
</evidence>
<dbReference type="InterPro" id="IPR032808">
    <property type="entry name" value="DoxX"/>
</dbReference>
<evidence type="ECO:0008006" key="8">
    <source>
        <dbReference type="Google" id="ProtNLM"/>
    </source>
</evidence>
<evidence type="ECO:0000256" key="2">
    <source>
        <dbReference type="ARBA" id="ARBA00022692"/>
    </source>
</evidence>
<reference evidence="6 7" key="1">
    <citation type="submission" date="2020-07" db="EMBL/GenBank/DDBJ databases">
        <title>Sequencing the genomes of 1000 actinobacteria strains.</title>
        <authorList>
            <person name="Klenk H.-P."/>
        </authorList>
    </citation>
    <scope>NUCLEOTIDE SEQUENCE [LARGE SCALE GENOMIC DNA]</scope>
    <source>
        <strain evidence="6 7">DSM 22083</strain>
    </source>
</reference>
<dbReference type="Proteomes" id="UP000569914">
    <property type="component" value="Unassembled WGS sequence"/>
</dbReference>
<evidence type="ECO:0000256" key="4">
    <source>
        <dbReference type="ARBA" id="ARBA00023136"/>
    </source>
</evidence>
<dbReference type="GO" id="GO:0016020">
    <property type="term" value="C:membrane"/>
    <property type="evidence" value="ECO:0007669"/>
    <property type="project" value="UniProtKB-SubCell"/>
</dbReference>
<feature type="transmembrane region" description="Helical" evidence="5">
    <location>
        <begin position="72"/>
        <end position="92"/>
    </location>
</feature>
<comment type="caution">
    <text evidence="6">The sequence shown here is derived from an EMBL/GenBank/DDBJ whole genome shotgun (WGS) entry which is preliminary data.</text>
</comment>
<keyword evidence="4 5" id="KW-0472">Membrane</keyword>
<keyword evidence="3 5" id="KW-1133">Transmembrane helix</keyword>
<comment type="subcellular location">
    <subcellularLocation>
        <location evidence="1">Membrane</location>
        <topology evidence="1">Multi-pass membrane protein</topology>
    </subcellularLocation>
</comment>
<protein>
    <recommendedName>
        <fullName evidence="8">DoxX-like family protein</fullName>
    </recommendedName>
</protein>
<sequence>MSPSSTRALSAAAADTSAANLRTGGIRHCVRTLLFWAATLAIGYELASGAVWNLLTIDWIEAQLRHLGYPDYLAYVLGVWQAGAAVVIMVPGLPLIKEWAYVGAFFLWSGAVVSHLVLGGGFDLWGVPLIFALLAIVSWALRPADRRLVGRSAGPRTHSSDHRAWLVTLGLVVLLYAV</sequence>
<dbReference type="Pfam" id="PF13564">
    <property type="entry name" value="DoxX_2"/>
    <property type="match status" value="1"/>
</dbReference>
<proteinExistence type="predicted"/>
<keyword evidence="7" id="KW-1185">Reference proteome</keyword>
<gene>
    <name evidence="6" type="ORF">BKA15_004151</name>
</gene>
<accession>A0A7Y9I9S6</accession>
<dbReference type="AlphaFoldDB" id="A0A7Y9I9S6"/>
<evidence type="ECO:0000256" key="3">
    <source>
        <dbReference type="ARBA" id="ARBA00022989"/>
    </source>
</evidence>
<organism evidence="6 7">
    <name type="scientific">Microlunatus parietis</name>
    <dbReference type="NCBI Taxonomy" id="682979"/>
    <lineage>
        <taxon>Bacteria</taxon>
        <taxon>Bacillati</taxon>
        <taxon>Actinomycetota</taxon>
        <taxon>Actinomycetes</taxon>
        <taxon>Propionibacteriales</taxon>
        <taxon>Propionibacteriaceae</taxon>
        <taxon>Microlunatus</taxon>
    </lineage>
</organism>
<evidence type="ECO:0000313" key="6">
    <source>
        <dbReference type="EMBL" id="NYE72822.1"/>
    </source>
</evidence>
<evidence type="ECO:0000256" key="5">
    <source>
        <dbReference type="SAM" id="Phobius"/>
    </source>
</evidence>
<feature type="transmembrane region" description="Helical" evidence="5">
    <location>
        <begin position="99"/>
        <end position="118"/>
    </location>
</feature>
<evidence type="ECO:0000256" key="1">
    <source>
        <dbReference type="ARBA" id="ARBA00004141"/>
    </source>
</evidence>
<feature type="transmembrane region" description="Helical" evidence="5">
    <location>
        <begin position="124"/>
        <end position="141"/>
    </location>
</feature>
<feature type="transmembrane region" description="Helical" evidence="5">
    <location>
        <begin position="33"/>
        <end position="52"/>
    </location>
</feature>
<dbReference type="EMBL" id="JACCBU010000001">
    <property type="protein sequence ID" value="NYE72822.1"/>
    <property type="molecule type" value="Genomic_DNA"/>
</dbReference>